<keyword evidence="1" id="KW-0547">Nucleotide-binding</keyword>
<name>A0AC61QXE5_9FIRM</name>
<dbReference type="EMBL" id="SRZB01000028">
    <property type="protein sequence ID" value="TGX97663.1"/>
    <property type="molecule type" value="Genomic_DNA"/>
</dbReference>
<proteinExistence type="predicted"/>
<comment type="caution">
    <text evidence="1">The sequence shown here is derived from an EMBL/GenBank/DDBJ whole genome shotgun (WGS) entry which is preliminary data.</text>
</comment>
<gene>
    <name evidence="1" type="ORF">E5357_11915</name>
</gene>
<evidence type="ECO:0000313" key="2">
    <source>
        <dbReference type="Proteomes" id="UP000307720"/>
    </source>
</evidence>
<keyword evidence="2" id="KW-1185">Reference proteome</keyword>
<sequence length="355" mass="39652">MYLEMKHISKSFGNFKVSDDVSFGIERGKLVALLGPSGSGKTTILRILAGLEHQDEGDIYIGGKLMNGVSVKDRGIGFVFQNYALFPYLTVHDNIAYGMKLRKKSKHEIQSKVSELLELVGLPGLGSRFPAQLSGGQRQRVAFARALATEPQVLLLDEPFAAIDAKVRKELRHWLKDMIEQVGITSVFVTHDQEEAVEVADELIITNEGCVEQVGTPIDIYKNPQTSFVAQFIGESVILDDYAYEKLRGFQRQEGAPSAAIRPEFVKVIAAGQEPEFPSIYMNGVIRHKEFRGRYTELTVQIGDIELKAEQQIDEGNMKKGDAVKVMVSRLFAFDSKQAYNLVNLGLKNENIYYI</sequence>
<organism evidence="1 2">
    <name type="scientific">Hominisplanchenecus murintestinalis</name>
    <dbReference type="NCBI Taxonomy" id="2941517"/>
    <lineage>
        <taxon>Bacteria</taxon>
        <taxon>Bacillati</taxon>
        <taxon>Bacillota</taxon>
        <taxon>Clostridia</taxon>
        <taxon>Lachnospirales</taxon>
        <taxon>Lachnospiraceae</taxon>
        <taxon>Hominisplanchenecus</taxon>
    </lineage>
</organism>
<reference evidence="1" key="1">
    <citation type="submission" date="2019-04" db="EMBL/GenBank/DDBJ databases">
        <title>Microbes associate with the intestines of laboratory mice.</title>
        <authorList>
            <person name="Navarre W."/>
            <person name="Wong E."/>
            <person name="Huang K."/>
            <person name="Tropini C."/>
            <person name="Ng K."/>
            <person name="Yu B."/>
        </authorList>
    </citation>
    <scope>NUCLEOTIDE SEQUENCE</scope>
    <source>
        <strain evidence="1">NM72_1-8</strain>
    </source>
</reference>
<dbReference type="Proteomes" id="UP000307720">
    <property type="component" value="Unassembled WGS sequence"/>
</dbReference>
<protein>
    <submittedName>
        <fullName evidence="1">ABC transporter ATP-binding protein</fullName>
    </submittedName>
</protein>
<keyword evidence="1" id="KW-0067">ATP-binding</keyword>
<evidence type="ECO:0000313" key="1">
    <source>
        <dbReference type="EMBL" id="TGX97663.1"/>
    </source>
</evidence>
<accession>A0AC61QXE5</accession>